<evidence type="ECO:0000313" key="1">
    <source>
        <dbReference type="EMBL" id="KUN35713.1"/>
    </source>
</evidence>
<accession>A0A117QM03</accession>
<keyword evidence="2" id="KW-1185">Reference proteome</keyword>
<evidence type="ECO:0000313" key="2">
    <source>
        <dbReference type="Proteomes" id="UP000053271"/>
    </source>
</evidence>
<dbReference type="Proteomes" id="UP000053271">
    <property type="component" value="Unassembled WGS sequence"/>
</dbReference>
<reference evidence="1 2" key="1">
    <citation type="submission" date="2015-10" db="EMBL/GenBank/DDBJ databases">
        <title>Draft genome sequence of Streptomyces longwoodensis DSM 41677, type strain for the species Streptomyces longwoodensis.</title>
        <authorList>
            <person name="Ruckert C."/>
            <person name="Winkler A."/>
            <person name="Kalinowski J."/>
            <person name="Kampfer P."/>
            <person name="Glaeser S."/>
        </authorList>
    </citation>
    <scope>NUCLEOTIDE SEQUENCE [LARGE SCALE GENOMIC DNA]</scope>
    <source>
        <strain evidence="1 2">DSM 41677</strain>
    </source>
</reference>
<organism evidence="1 2">
    <name type="scientific">Streptomyces longwoodensis</name>
    <dbReference type="NCBI Taxonomy" id="68231"/>
    <lineage>
        <taxon>Bacteria</taxon>
        <taxon>Bacillati</taxon>
        <taxon>Actinomycetota</taxon>
        <taxon>Actinomycetes</taxon>
        <taxon>Kitasatosporales</taxon>
        <taxon>Streptomycetaceae</taxon>
        <taxon>Streptomyces</taxon>
    </lineage>
</organism>
<proteinExistence type="predicted"/>
<name>A0A117QM03_9ACTN</name>
<comment type="caution">
    <text evidence="1">The sequence shown here is derived from an EMBL/GenBank/DDBJ whole genome shotgun (WGS) entry which is preliminary data.</text>
</comment>
<sequence>MSQNAAAGRLFEIVLAATHHVCQQIMDIHQRLPGWRHNSFQCSNGFQGSFNDRVGQLSVRLGFFGVARARSSSEHRFGAAEGEYGCSPGRRVLRGIRTGVHRPQHPLYQLPLMAR</sequence>
<dbReference type="AlphaFoldDB" id="A0A117QM03"/>
<gene>
    <name evidence="1" type="ORF">AQJ30_23775</name>
</gene>
<dbReference type="EMBL" id="LMWS01000031">
    <property type="protein sequence ID" value="KUN35713.1"/>
    <property type="molecule type" value="Genomic_DNA"/>
</dbReference>
<protein>
    <submittedName>
        <fullName evidence="1">Uncharacterized protein</fullName>
    </submittedName>
</protein>